<feature type="compositionally biased region" description="Polar residues" evidence="1">
    <location>
        <begin position="292"/>
        <end position="314"/>
    </location>
</feature>
<organism evidence="2 3">
    <name type="scientific">Exophiala spinifera</name>
    <dbReference type="NCBI Taxonomy" id="91928"/>
    <lineage>
        <taxon>Eukaryota</taxon>
        <taxon>Fungi</taxon>
        <taxon>Dikarya</taxon>
        <taxon>Ascomycota</taxon>
        <taxon>Pezizomycotina</taxon>
        <taxon>Eurotiomycetes</taxon>
        <taxon>Chaetothyriomycetidae</taxon>
        <taxon>Chaetothyriales</taxon>
        <taxon>Herpotrichiellaceae</taxon>
        <taxon>Exophiala</taxon>
    </lineage>
</organism>
<accession>A0A0D2BBI1</accession>
<dbReference type="HOGENOM" id="CLU_009045_0_0_1"/>
<proteinExistence type="predicted"/>
<dbReference type="VEuPathDB" id="FungiDB:PV08_06419"/>
<feature type="compositionally biased region" description="Basic residues" evidence="1">
    <location>
        <begin position="608"/>
        <end position="619"/>
    </location>
</feature>
<dbReference type="OrthoDB" id="5151921at2759"/>
<feature type="compositionally biased region" description="Polar residues" evidence="1">
    <location>
        <begin position="53"/>
        <end position="72"/>
    </location>
</feature>
<feature type="compositionally biased region" description="Basic and acidic residues" evidence="1">
    <location>
        <begin position="815"/>
        <end position="825"/>
    </location>
</feature>
<evidence type="ECO:0000256" key="1">
    <source>
        <dbReference type="SAM" id="MobiDB-lite"/>
    </source>
</evidence>
<dbReference type="STRING" id="91928.A0A0D2BBI1"/>
<sequence length="1138" mass="122714">MLDDPPQLPLTISSPASPSDWFSGPILANASIDQAVPATPSSPAISAMDSDQGENGHQNGSGPSRSISQVTRPTAEHSPVEAPHLHRSIADQLVDQSRSSSVEDESTVARLAPPRPISDQANSSQQSGDGGLLVPQDRRRSVVSAISSASRGSGSVVSQAHSRPSISPADAEEVFDVEPMKGQPGSQLQPSALNDFDDVQWRSSPAGEAESPRNDTPPPGIDEPYVPLDIDVDSEAIRRAQAGEEKPEMTGEQGSEGERNIASNLPGHHRPFSFSGIEDIDGHHSPPWHSSLPMSPVSQTFSNSSLNKEMSQVSVDEVVNQADAVSGQRQSRSYSRPFGVDPNVRNHPALRVQEVQPEQPMNRVHMYSSESPLPSARRPQEEMERLRQQREMYQHGHGRPVSTEVEQGGNGEFRIAGPYIQEYRSPKPVTAPRIGRSPVQVEASGQPMPGARVSSYPGQNSLGAEQGQQQLQPSRLSVVGGTDDPRRLPDQYAPHQHQRSYGYESAPMREQSYDMEPESEHGHQPQYHPAPQPPSQLPIQESTYAQNQRQSMPPPSVPAPKEDLPPQPSSGKTGMFGSIFGVKGRNKLQKISRSESRTDERDAYGQKKEKRASLFRRNSRHDSISSKRSSQYGEHDQSSHLTQVPSHPTAGRRLSRDALTTPEPKELNPVSETGKKKRFSGLGGRIFKTGGAKDSTRANSAPIDSTSAKRTSTQNLEQQIRAQTFMSPQSYSQYSSAGMQGYSYAEDAAGQLQYPSASASNMGMTTTYPGPGAYQHQQQPFPGMYERNMVSLPPQSQQQFTGYDFGLPGTSAHQGLHERERERPSPLRIDTSGTPNQSGFRYGGSGNPVTTAPIQTFPQRDPNFSRGVRPEYAAGPTSEGAGASVMSRGGAISPPAAGVARTVSPAFGGVSASISPSASQPREDSRAHAMNLHKRSRSPRLGRRPSSEDLDAERRAQNGGVSVDHRGSAGRGLVDKLGTFSSKRISPVGGVPRDESEQERPFNITVPGLDEGEDSSGQQRSSKPGVSSTMRERVEGGAARSDTPISVESGSNVRLSSAASPPAKGDGLERGVSLMESDKDRDKNKNKTAKDRSGGVIAELPGSHAEGYESDEEVLMSATAYPGQEWVPVVVGDGRWDD</sequence>
<feature type="compositionally biased region" description="Basic and acidic residues" evidence="1">
    <location>
        <begin position="592"/>
        <end position="607"/>
    </location>
</feature>
<keyword evidence="3" id="KW-1185">Reference proteome</keyword>
<feature type="compositionally biased region" description="Polar residues" evidence="1">
    <location>
        <begin position="537"/>
        <end position="551"/>
    </location>
</feature>
<dbReference type="RefSeq" id="XP_016236584.1">
    <property type="nucleotide sequence ID" value="XM_016380757.1"/>
</dbReference>
<feature type="compositionally biased region" description="Polar residues" evidence="1">
    <location>
        <begin position="1043"/>
        <end position="1059"/>
    </location>
</feature>
<dbReference type="AlphaFoldDB" id="A0A0D2BBI1"/>
<feature type="region of interest" description="Disordered" evidence="1">
    <location>
        <begin position="796"/>
        <end position="1110"/>
    </location>
</feature>
<feature type="compositionally biased region" description="Polar residues" evidence="1">
    <location>
        <begin position="697"/>
        <end position="715"/>
    </location>
</feature>
<dbReference type="Proteomes" id="UP000053328">
    <property type="component" value="Unassembled WGS sequence"/>
</dbReference>
<feature type="compositionally biased region" description="Low complexity" evidence="1">
    <location>
        <begin position="142"/>
        <end position="158"/>
    </location>
</feature>
<feature type="compositionally biased region" description="Basic residues" evidence="1">
    <location>
        <begin position="931"/>
        <end position="943"/>
    </location>
</feature>
<feature type="region of interest" description="Disordered" evidence="1">
    <location>
        <begin position="1"/>
        <end position="345"/>
    </location>
</feature>
<feature type="compositionally biased region" description="Polar residues" evidence="1">
    <location>
        <begin position="1015"/>
        <end position="1029"/>
    </location>
</feature>
<evidence type="ECO:0000313" key="2">
    <source>
        <dbReference type="EMBL" id="KIW16368.1"/>
    </source>
</evidence>
<protein>
    <submittedName>
        <fullName evidence="2">Uncharacterized protein</fullName>
    </submittedName>
</protein>
<feature type="region of interest" description="Disordered" evidence="1">
    <location>
        <begin position="367"/>
        <end position="715"/>
    </location>
</feature>
<feature type="compositionally biased region" description="Polar residues" evidence="1">
    <location>
        <begin position="847"/>
        <end position="858"/>
    </location>
</feature>
<feature type="compositionally biased region" description="Basic and acidic residues" evidence="1">
    <location>
        <begin position="378"/>
        <end position="394"/>
    </location>
</feature>
<evidence type="ECO:0000313" key="3">
    <source>
        <dbReference type="Proteomes" id="UP000053328"/>
    </source>
</evidence>
<dbReference type="EMBL" id="KN847495">
    <property type="protein sequence ID" value="KIW16368.1"/>
    <property type="molecule type" value="Genomic_DNA"/>
</dbReference>
<gene>
    <name evidence="2" type="ORF">PV08_06419</name>
</gene>
<feature type="compositionally biased region" description="Polar residues" evidence="1">
    <location>
        <begin position="456"/>
        <end position="475"/>
    </location>
</feature>
<name>A0A0D2BBI1_9EURO</name>
<reference evidence="2 3" key="1">
    <citation type="submission" date="2015-01" db="EMBL/GenBank/DDBJ databases">
        <title>The Genome Sequence of Exophiala spinifera CBS89968.</title>
        <authorList>
            <consortium name="The Broad Institute Genomics Platform"/>
            <person name="Cuomo C."/>
            <person name="de Hoog S."/>
            <person name="Gorbushina A."/>
            <person name="Stielow B."/>
            <person name="Teixiera M."/>
            <person name="Abouelleil A."/>
            <person name="Chapman S.B."/>
            <person name="Priest M."/>
            <person name="Young S.K."/>
            <person name="Wortman J."/>
            <person name="Nusbaum C."/>
            <person name="Birren B."/>
        </authorList>
    </citation>
    <scope>NUCLEOTIDE SEQUENCE [LARGE SCALE GENOMIC DNA]</scope>
    <source>
        <strain evidence="2 3">CBS 89968</strain>
    </source>
</reference>
<feature type="compositionally biased region" description="Basic and acidic residues" evidence="1">
    <location>
        <begin position="1076"/>
        <end position="1093"/>
    </location>
</feature>
<feature type="compositionally biased region" description="Basic and acidic residues" evidence="1">
    <location>
        <begin position="235"/>
        <end position="249"/>
    </location>
</feature>
<dbReference type="GeneID" id="27333502"/>